<dbReference type="OrthoDB" id="4231069at2"/>
<dbReference type="EMBL" id="CP043505">
    <property type="protein sequence ID" value="QEO15318.1"/>
    <property type="molecule type" value="Genomic_DNA"/>
</dbReference>
<comment type="similarity">
    <text evidence="1">Belongs to the WXG100 family.</text>
</comment>
<sequence>MTVFHVDSEQVRAATQSTQAAVSRVQAEVDALMGRLTALQQSWSGQASTAFQGAVADWRATHAQVEEHLAALSHALGVAATQYVDAEQANTRLFLR</sequence>
<evidence type="ECO:0000313" key="2">
    <source>
        <dbReference type="EMBL" id="QEO15318.1"/>
    </source>
</evidence>
<name>A0A5C1YI92_9MICO</name>
<dbReference type="InterPro" id="IPR036689">
    <property type="entry name" value="ESAT-6-like_sf"/>
</dbReference>
<keyword evidence="3" id="KW-1185">Reference proteome</keyword>
<evidence type="ECO:0000313" key="3">
    <source>
        <dbReference type="Proteomes" id="UP000324678"/>
    </source>
</evidence>
<proteinExistence type="inferred from homology"/>
<gene>
    <name evidence="2" type="ORF">FLP10_13440</name>
</gene>
<dbReference type="SUPFAM" id="SSF140453">
    <property type="entry name" value="EsxAB dimer-like"/>
    <property type="match status" value="1"/>
</dbReference>
<dbReference type="Proteomes" id="UP000324678">
    <property type="component" value="Chromosome"/>
</dbReference>
<dbReference type="NCBIfam" id="TIGR03930">
    <property type="entry name" value="WXG100_ESAT6"/>
    <property type="match status" value="1"/>
</dbReference>
<accession>A0A5C1YI92</accession>
<dbReference type="InterPro" id="IPR010310">
    <property type="entry name" value="T7SS_ESAT-6-like"/>
</dbReference>
<evidence type="ECO:0000256" key="1">
    <source>
        <dbReference type="RuleBase" id="RU362001"/>
    </source>
</evidence>
<dbReference type="KEGG" id="ail:FLP10_13440"/>
<dbReference type="Pfam" id="PF06013">
    <property type="entry name" value="WXG100"/>
    <property type="match status" value="1"/>
</dbReference>
<dbReference type="Gene3D" id="1.10.287.1060">
    <property type="entry name" value="ESAT-6-like"/>
    <property type="match status" value="1"/>
</dbReference>
<dbReference type="RefSeq" id="WP_149161332.1">
    <property type="nucleotide sequence ID" value="NZ_CP043505.1"/>
</dbReference>
<protein>
    <recommendedName>
        <fullName evidence="1">ESAT-6-like protein</fullName>
    </recommendedName>
</protein>
<dbReference type="AlphaFoldDB" id="A0A5C1YI92"/>
<reference evidence="2 3" key="1">
    <citation type="submission" date="2019-09" db="EMBL/GenBank/DDBJ databases">
        <title>Genome sequencing of strain KACC 19306.</title>
        <authorList>
            <person name="Heo J."/>
            <person name="Kim S.-J."/>
            <person name="Kim J.-S."/>
            <person name="Hong S.-B."/>
            <person name="Kwon S.-W."/>
        </authorList>
    </citation>
    <scope>NUCLEOTIDE SEQUENCE [LARGE SCALE GENOMIC DNA]</scope>
    <source>
        <strain evidence="2 3">KACC 19306</strain>
    </source>
</reference>
<organism evidence="2 3">
    <name type="scientific">Agromyces intestinalis</name>
    <dbReference type="NCBI Taxonomy" id="2592652"/>
    <lineage>
        <taxon>Bacteria</taxon>
        <taxon>Bacillati</taxon>
        <taxon>Actinomycetota</taxon>
        <taxon>Actinomycetes</taxon>
        <taxon>Micrococcales</taxon>
        <taxon>Microbacteriaceae</taxon>
        <taxon>Agromyces</taxon>
    </lineage>
</organism>